<sequence>MGAAAVVAFAHSAGKEQEIYHLGAVEFVVFAGPLKSGH</sequence>
<evidence type="ECO:0000313" key="2">
    <source>
        <dbReference type="EMBL" id="KAG2899348.1"/>
    </source>
</evidence>
<dbReference type="Proteomes" id="UP000760860">
    <property type="component" value="Unassembled WGS sequence"/>
</dbReference>
<protein>
    <submittedName>
        <fullName evidence="5">Uncharacterized protein</fullName>
    </submittedName>
</protein>
<dbReference type="EMBL" id="RCMI01000731">
    <property type="protein sequence ID" value="KAG2899348.1"/>
    <property type="molecule type" value="Genomic_DNA"/>
</dbReference>
<dbReference type="AlphaFoldDB" id="A0A329RKB2"/>
<accession>A0A329RKB2</accession>
<dbReference type="EMBL" id="RCMV01000739">
    <property type="protein sequence ID" value="KAG3213381.1"/>
    <property type="molecule type" value="Genomic_DNA"/>
</dbReference>
<dbReference type="VEuPathDB" id="FungiDB:PC110_g18745"/>
<evidence type="ECO:0000313" key="5">
    <source>
        <dbReference type="EMBL" id="RAW24831.1"/>
    </source>
</evidence>
<evidence type="ECO:0000313" key="6">
    <source>
        <dbReference type="Proteomes" id="UP000251314"/>
    </source>
</evidence>
<proteinExistence type="predicted"/>
<dbReference type="EMBL" id="MJFZ01000828">
    <property type="protein sequence ID" value="RAW24831.1"/>
    <property type="molecule type" value="Genomic_DNA"/>
</dbReference>
<dbReference type="Proteomes" id="UP000736787">
    <property type="component" value="Unassembled WGS sequence"/>
</dbReference>
<dbReference type="Proteomes" id="UP000251314">
    <property type="component" value="Unassembled WGS sequence"/>
</dbReference>
<dbReference type="Proteomes" id="UP000774804">
    <property type="component" value="Unassembled WGS sequence"/>
</dbReference>
<dbReference type="EMBL" id="RCMK01000831">
    <property type="protein sequence ID" value="KAG2910814.1"/>
    <property type="molecule type" value="Genomic_DNA"/>
</dbReference>
<organism evidence="5 6">
    <name type="scientific">Phytophthora cactorum</name>
    <dbReference type="NCBI Taxonomy" id="29920"/>
    <lineage>
        <taxon>Eukaryota</taxon>
        <taxon>Sar</taxon>
        <taxon>Stramenopiles</taxon>
        <taxon>Oomycota</taxon>
        <taxon>Peronosporomycetes</taxon>
        <taxon>Peronosporales</taxon>
        <taxon>Peronosporaceae</taxon>
        <taxon>Phytophthora</taxon>
    </lineage>
</organism>
<dbReference type="Proteomes" id="UP000735874">
    <property type="component" value="Unassembled WGS sequence"/>
</dbReference>
<comment type="caution">
    <text evidence="5">The sequence shown here is derived from an EMBL/GenBank/DDBJ whole genome shotgun (WGS) entry which is preliminary data.</text>
</comment>
<gene>
    <name evidence="5" type="ORF">PC110_g18745</name>
    <name evidence="1" type="ORF">PC113_g17373</name>
    <name evidence="2" type="ORF">PC115_g16545</name>
    <name evidence="3" type="ORF">PC117_g19301</name>
    <name evidence="4" type="ORF">PC129_g15685</name>
</gene>
<reference evidence="1" key="2">
    <citation type="submission" date="2018-10" db="EMBL/GenBank/DDBJ databases">
        <title>Effector identification in a new, highly contiguous assembly of the strawberry crown rot pathogen Phytophthora cactorum.</title>
        <authorList>
            <person name="Armitage A.D."/>
            <person name="Nellist C.F."/>
            <person name="Bates H."/>
            <person name="Vickerstaff R.J."/>
            <person name="Harrison R.J."/>
        </authorList>
    </citation>
    <scope>NUCLEOTIDE SEQUENCE</scope>
    <source>
        <strain evidence="1">15-7</strain>
        <strain evidence="2">4032</strain>
        <strain evidence="3">4040</strain>
        <strain evidence="4">P421</strain>
    </source>
</reference>
<reference evidence="5 6" key="1">
    <citation type="submission" date="2018-01" db="EMBL/GenBank/DDBJ databases">
        <title>Draft genome of the strawberry crown rot pathogen Phytophthora cactorum.</title>
        <authorList>
            <person name="Armitage A.D."/>
            <person name="Lysoe E."/>
            <person name="Nellist C.F."/>
            <person name="Harrison R.J."/>
            <person name="Brurberg M.B."/>
        </authorList>
    </citation>
    <scope>NUCLEOTIDE SEQUENCE [LARGE SCALE GENOMIC DNA]</scope>
    <source>
        <strain evidence="5 6">10300</strain>
    </source>
</reference>
<keyword evidence="6" id="KW-1185">Reference proteome</keyword>
<dbReference type="EMBL" id="RCMG01000747">
    <property type="protein sequence ID" value="KAG2849541.1"/>
    <property type="molecule type" value="Genomic_DNA"/>
</dbReference>
<evidence type="ECO:0000313" key="3">
    <source>
        <dbReference type="EMBL" id="KAG2910814.1"/>
    </source>
</evidence>
<evidence type="ECO:0000313" key="4">
    <source>
        <dbReference type="EMBL" id="KAG3213381.1"/>
    </source>
</evidence>
<evidence type="ECO:0000313" key="1">
    <source>
        <dbReference type="EMBL" id="KAG2849541.1"/>
    </source>
</evidence>
<name>A0A329RKB2_9STRA</name>